<dbReference type="InterPro" id="IPR007110">
    <property type="entry name" value="Ig-like_dom"/>
</dbReference>
<dbReference type="PANTHER" id="PTHR23278:SF19">
    <property type="entry name" value="OBSCURIN"/>
    <property type="match status" value="1"/>
</dbReference>
<protein>
    <submittedName>
        <fullName evidence="8">Nephrosis 1, congenital, Finnish type (Nephrin)</fullName>
    </submittedName>
</protein>
<keyword evidence="3 6" id="KW-1133">Transmembrane helix</keyword>
<dbReference type="InterPro" id="IPR013162">
    <property type="entry name" value="CD80_C2-set"/>
</dbReference>
<dbReference type="PANTHER" id="PTHR23278">
    <property type="entry name" value="SIDESTEP PROTEIN"/>
    <property type="match status" value="1"/>
</dbReference>
<evidence type="ECO:0000256" key="4">
    <source>
        <dbReference type="ARBA" id="ARBA00023136"/>
    </source>
</evidence>
<comment type="subcellular location">
    <subcellularLocation>
        <location evidence="1">Membrane</location>
        <topology evidence="1">Single-pass membrane protein</topology>
    </subcellularLocation>
</comment>
<evidence type="ECO:0000313" key="8">
    <source>
        <dbReference type="EMBL" id="BES91056.1"/>
    </source>
</evidence>
<dbReference type="Pfam" id="PF08205">
    <property type="entry name" value="C2-set_2"/>
    <property type="match status" value="1"/>
</dbReference>
<keyword evidence="9" id="KW-1185">Reference proteome</keyword>
<feature type="transmembrane region" description="Helical" evidence="6">
    <location>
        <begin position="657"/>
        <end position="684"/>
    </location>
</feature>
<dbReference type="SUPFAM" id="SSF48726">
    <property type="entry name" value="Immunoglobulin"/>
    <property type="match status" value="5"/>
</dbReference>
<dbReference type="Pfam" id="PF07686">
    <property type="entry name" value="V-set"/>
    <property type="match status" value="1"/>
</dbReference>
<feature type="domain" description="Ig-like" evidence="7">
    <location>
        <begin position="358"/>
        <end position="450"/>
    </location>
</feature>
<keyword evidence="2 6" id="KW-0812">Transmembrane</keyword>
<dbReference type="SMART" id="SM00409">
    <property type="entry name" value="IG"/>
    <property type="match status" value="4"/>
</dbReference>
<dbReference type="CDD" id="cd00063">
    <property type="entry name" value="FN3"/>
    <property type="match status" value="1"/>
</dbReference>
<feature type="domain" description="Ig-like" evidence="7">
    <location>
        <begin position="259"/>
        <end position="353"/>
    </location>
</feature>
<dbReference type="InterPro" id="IPR003598">
    <property type="entry name" value="Ig_sub2"/>
</dbReference>
<keyword evidence="4 6" id="KW-0472">Membrane</keyword>
<feature type="domain" description="Ig-like" evidence="7">
    <location>
        <begin position="39"/>
        <end position="148"/>
    </location>
</feature>
<gene>
    <name evidence="8" type="ORF">NTJ_03864</name>
</gene>
<name>A0ABN7AFK2_9HEMI</name>
<organism evidence="8 9">
    <name type="scientific">Nesidiocoris tenuis</name>
    <dbReference type="NCBI Taxonomy" id="355587"/>
    <lineage>
        <taxon>Eukaryota</taxon>
        <taxon>Metazoa</taxon>
        <taxon>Ecdysozoa</taxon>
        <taxon>Arthropoda</taxon>
        <taxon>Hexapoda</taxon>
        <taxon>Insecta</taxon>
        <taxon>Pterygota</taxon>
        <taxon>Neoptera</taxon>
        <taxon>Paraneoptera</taxon>
        <taxon>Hemiptera</taxon>
        <taxon>Heteroptera</taxon>
        <taxon>Panheteroptera</taxon>
        <taxon>Cimicomorpha</taxon>
        <taxon>Miridae</taxon>
        <taxon>Dicyphina</taxon>
        <taxon>Nesidiocoris</taxon>
    </lineage>
</organism>
<dbReference type="InterPro" id="IPR036179">
    <property type="entry name" value="Ig-like_dom_sf"/>
</dbReference>
<evidence type="ECO:0000256" key="5">
    <source>
        <dbReference type="ARBA" id="ARBA00023157"/>
    </source>
</evidence>
<keyword evidence="5" id="KW-1015">Disulfide bond</keyword>
<dbReference type="InterPro" id="IPR036116">
    <property type="entry name" value="FN3_sf"/>
</dbReference>
<dbReference type="InterPro" id="IPR013783">
    <property type="entry name" value="Ig-like_fold"/>
</dbReference>
<evidence type="ECO:0000256" key="2">
    <source>
        <dbReference type="ARBA" id="ARBA00022692"/>
    </source>
</evidence>
<evidence type="ECO:0000256" key="1">
    <source>
        <dbReference type="ARBA" id="ARBA00004167"/>
    </source>
</evidence>
<reference evidence="8 9" key="1">
    <citation type="submission" date="2023-09" db="EMBL/GenBank/DDBJ databases">
        <title>Nesidiocoris tenuis whole genome shotgun sequence.</title>
        <authorList>
            <person name="Shibata T."/>
            <person name="Shimoda M."/>
            <person name="Kobayashi T."/>
            <person name="Uehara T."/>
        </authorList>
    </citation>
    <scope>NUCLEOTIDE SEQUENCE [LARGE SCALE GENOMIC DNA]</scope>
    <source>
        <strain evidence="8 9">Japan</strain>
    </source>
</reference>
<dbReference type="InterPro" id="IPR003599">
    <property type="entry name" value="Ig_sub"/>
</dbReference>
<dbReference type="InterPro" id="IPR013106">
    <property type="entry name" value="Ig_V-set"/>
</dbReference>
<evidence type="ECO:0000313" key="9">
    <source>
        <dbReference type="Proteomes" id="UP001307889"/>
    </source>
</evidence>
<dbReference type="EMBL" id="AP028910">
    <property type="protein sequence ID" value="BES91056.1"/>
    <property type="molecule type" value="Genomic_DNA"/>
</dbReference>
<dbReference type="Proteomes" id="UP001307889">
    <property type="component" value="Chromosome 2"/>
</dbReference>
<dbReference type="InterPro" id="IPR003961">
    <property type="entry name" value="FN3_dom"/>
</dbReference>
<dbReference type="SUPFAM" id="SSF49265">
    <property type="entry name" value="Fibronectin type III"/>
    <property type="match status" value="1"/>
</dbReference>
<dbReference type="PROSITE" id="PS50835">
    <property type="entry name" value="IG_LIKE"/>
    <property type="match status" value="5"/>
</dbReference>
<sequence>MFQTLKTTDRFGEDWATRNSHLRLVRIPAEMCGREGAGPITEVQSVVRGTAHLPCDIKPPIPNDSVTLVVWYKNDVKPIYSLDSRGKVSEMGQHWKDSLVLEERSYFRTVTEPATLSIDNVQESDEALYRCRVDFKTSPTRNLKIKLSVIVPPQKPTVFDDRGTEVLSVAGPYQEGAELKLTCVVSGGRPEPGVKWWRDLTLVDSTDTSSGFDNVRNNQLRIPRLDRTHLNSVYTCEASNNNISQPVSTKVTIELELKPLSVSILSTQSPLSAFKEYELICESYGSRPAAQVTWWKDNVELKNAIQKVSADGNVTTSTLLFTPSIKDNGARLVCRASNLRIEGAFLEDVRKLNIFYLPRLRLELGSKMNPEDIEDGDDVYFECKVDANPSAYKVIWKHNNKQLQHNQKGGVILSHKALALQSVKKTQAGNYTCVASNVEGDGESNTVILKVMYKPLCRPDQKKVFGVARGEHARVMCEVDAFPPPDDFKWNFNNSADSMEIGSNRYQNSLSLSLSTLSYTPVNEMDYGTVMCWASNTAGRQRDPCVFHIIPAGKPDLPYNCSVYNVTVTSLDVECMEAFDGGQPQRFQIEAYDELSRMLLVNRTSRKPAFILEDLMPGSALKIFIYAYNSKGKSDSITLDGYTLKVAAKQTGSEVPFAVTSIVLIIVVASVVLVTCTVIVFGVLRVRSSSSARSPNITSIGFKDKSKTASSAHAMYDPDDNNPDIIPSSKDADYQLVADGAKPMTENTIQTLGRPSEITPSAFQVNYQGVPLGVASNGDLYENYKNVYHQPPDEKTFKELGVRYPSLEPVVGYVPADQSSIAPGGGLVPLHREVISVRTPLMANQQESCV</sequence>
<dbReference type="CDD" id="cd00096">
    <property type="entry name" value="Ig"/>
    <property type="match status" value="1"/>
</dbReference>
<evidence type="ECO:0000256" key="3">
    <source>
        <dbReference type="ARBA" id="ARBA00022989"/>
    </source>
</evidence>
<dbReference type="Pfam" id="PF13927">
    <property type="entry name" value="Ig_3"/>
    <property type="match status" value="3"/>
</dbReference>
<accession>A0ABN7AFK2</accession>
<evidence type="ECO:0000259" key="7">
    <source>
        <dbReference type="PROSITE" id="PS50835"/>
    </source>
</evidence>
<evidence type="ECO:0000256" key="6">
    <source>
        <dbReference type="SAM" id="Phobius"/>
    </source>
</evidence>
<dbReference type="Gene3D" id="2.60.40.10">
    <property type="entry name" value="Immunoglobulins"/>
    <property type="match status" value="6"/>
</dbReference>
<feature type="domain" description="Ig-like" evidence="7">
    <location>
        <begin position="459"/>
        <end position="536"/>
    </location>
</feature>
<dbReference type="SMART" id="SM00408">
    <property type="entry name" value="IGc2"/>
    <property type="match status" value="3"/>
</dbReference>
<proteinExistence type="predicted"/>
<feature type="domain" description="Ig-like" evidence="7">
    <location>
        <begin position="156"/>
        <end position="252"/>
    </location>
</feature>